<dbReference type="InterPro" id="IPR033985">
    <property type="entry name" value="SusD-like_N"/>
</dbReference>
<keyword evidence="5" id="KW-0998">Cell outer membrane</keyword>
<evidence type="ECO:0000259" key="9">
    <source>
        <dbReference type="Pfam" id="PF14322"/>
    </source>
</evidence>
<evidence type="ECO:0000256" key="7">
    <source>
        <dbReference type="SAM" id="SignalP"/>
    </source>
</evidence>
<evidence type="ECO:0000256" key="4">
    <source>
        <dbReference type="ARBA" id="ARBA00023136"/>
    </source>
</evidence>
<comment type="similarity">
    <text evidence="2">Belongs to the SusD family.</text>
</comment>
<proteinExistence type="inferred from homology"/>
<evidence type="ECO:0000259" key="8">
    <source>
        <dbReference type="Pfam" id="PF07980"/>
    </source>
</evidence>
<dbReference type="Gene3D" id="1.25.40.390">
    <property type="match status" value="1"/>
</dbReference>
<dbReference type="Proteomes" id="UP000602759">
    <property type="component" value="Unassembled WGS sequence"/>
</dbReference>
<organism evidence="10 11">
    <name type="scientific">Sphingobacterium micropteri</name>
    <dbReference type="NCBI Taxonomy" id="2763501"/>
    <lineage>
        <taxon>Bacteria</taxon>
        <taxon>Pseudomonadati</taxon>
        <taxon>Bacteroidota</taxon>
        <taxon>Sphingobacteriia</taxon>
        <taxon>Sphingobacteriales</taxon>
        <taxon>Sphingobacteriaceae</taxon>
        <taxon>Sphingobacterium</taxon>
    </lineage>
</organism>
<evidence type="ECO:0000256" key="5">
    <source>
        <dbReference type="ARBA" id="ARBA00023237"/>
    </source>
</evidence>
<dbReference type="Pfam" id="PF14322">
    <property type="entry name" value="SusD-like_3"/>
    <property type="match status" value="1"/>
</dbReference>
<accession>A0ABR7YIV4</accession>
<dbReference type="SUPFAM" id="SSF48452">
    <property type="entry name" value="TPR-like"/>
    <property type="match status" value="1"/>
</dbReference>
<reference evidence="10 11" key="1">
    <citation type="submission" date="2020-08" db="EMBL/GenBank/DDBJ databases">
        <title>Sphingobacterium sp. DN00404 isolated from aquaculture water.</title>
        <authorList>
            <person name="Zhang M."/>
        </authorList>
    </citation>
    <scope>NUCLEOTIDE SEQUENCE [LARGE SCALE GENOMIC DNA]</scope>
    <source>
        <strain evidence="10 11">DN00404</strain>
    </source>
</reference>
<feature type="domain" description="RagB/SusD" evidence="8">
    <location>
        <begin position="321"/>
        <end position="538"/>
    </location>
</feature>
<feature type="chain" id="PRO_5045400458" evidence="7">
    <location>
        <begin position="26"/>
        <end position="540"/>
    </location>
</feature>
<protein>
    <submittedName>
        <fullName evidence="10">RagB/SusD family nutrient uptake outer membrane protein</fullName>
    </submittedName>
</protein>
<evidence type="ECO:0000313" key="11">
    <source>
        <dbReference type="Proteomes" id="UP000602759"/>
    </source>
</evidence>
<keyword evidence="3 7" id="KW-0732">Signal</keyword>
<feature type="signal peptide" evidence="7">
    <location>
        <begin position="1"/>
        <end position="25"/>
    </location>
</feature>
<gene>
    <name evidence="10" type="ORF">H8B06_00295</name>
</gene>
<evidence type="ECO:0000256" key="6">
    <source>
        <dbReference type="SAM" id="MobiDB-lite"/>
    </source>
</evidence>
<name>A0ABR7YIV4_9SPHI</name>
<dbReference type="Pfam" id="PF07980">
    <property type="entry name" value="SusD_RagB"/>
    <property type="match status" value="1"/>
</dbReference>
<comment type="caution">
    <text evidence="10">The sequence shown here is derived from an EMBL/GenBank/DDBJ whole genome shotgun (WGS) entry which is preliminary data.</text>
</comment>
<evidence type="ECO:0000256" key="3">
    <source>
        <dbReference type="ARBA" id="ARBA00022729"/>
    </source>
</evidence>
<comment type="subcellular location">
    <subcellularLocation>
        <location evidence="1">Cell outer membrane</location>
    </subcellularLocation>
</comment>
<keyword evidence="11" id="KW-1185">Reference proteome</keyword>
<evidence type="ECO:0000256" key="2">
    <source>
        <dbReference type="ARBA" id="ARBA00006275"/>
    </source>
</evidence>
<feature type="domain" description="SusD-like N-terminal" evidence="9">
    <location>
        <begin position="101"/>
        <end position="230"/>
    </location>
</feature>
<dbReference type="RefSeq" id="WP_190992289.1">
    <property type="nucleotide sequence ID" value="NZ_JACOIK010000001.1"/>
</dbReference>
<evidence type="ECO:0000256" key="1">
    <source>
        <dbReference type="ARBA" id="ARBA00004442"/>
    </source>
</evidence>
<dbReference type="InterPro" id="IPR011990">
    <property type="entry name" value="TPR-like_helical_dom_sf"/>
</dbReference>
<evidence type="ECO:0000313" key="10">
    <source>
        <dbReference type="EMBL" id="MBD1431250.1"/>
    </source>
</evidence>
<keyword evidence="4" id="KW-0472">Membrane</keyword>
<sequence length="540" mass="61254">MKRIYKSIYSTMLMGVGLCGFVSFNACTNLDEEVFSEVLEKDFAPTERDLPFIVAPVYASFRNLMFGWQGYFDLQEESADHIITPVRPNGWDDAGTYRRMHQHTWNTIQWQPYNTWQQAYSSITKANMIIMQIEEGTLPLPEDIAASAIAELRAARALAYYLLLDNHGNVPIVTDYRDVDLPDQKTRQEVYDFVVDELKEVIPLLSEDVSAMYGRMNVWAAKALLAKIYLNADVYIGQQRWGEVITETNDIIQSGAFRLDPEYKNIFSHTNDESPEIIFAVPYDEVYGHGNQLHMKTLSPLSRLVYNMAAGPWGGNCAVPQFIDTYDEDDQRLYDSWLQGPQYHAVTGELVITYGKEVPGIGGDGTIAADNAGYRLGKYAIKNGATNNLDNDYPMFRYADILMMKAEALLRTGRSNEAALLVSEVRERAFKLTPEKATVTGADLEKGSTYNYGWQDKDGTVAGQNGGADIEFGRFLDELGWEFAGEARRRQDIIRFGVFQTKSWFNHRPHARAQSRTLFPIPNDERNKNPKLDQNPGYDD</sequence>
<dbReference type="EMBL" id="JACOIK010000001">
    <property type="protein sequence ID" value="MBD1431250.1"/>
    <property type="molecule type" value="Genomic_DNA"/>
</dbReference>
<feature type="region of interest" description="Disordered" evidence="6">
    <location>
        <begin position="515"/>
        <end position="540"/>
    </location>
</feature>
<dbReference type="InterPro" id="IPR012944">
    <property type="entry name" value="SusD_RagB_dom"/>
</dbReference>